<dbReference type="EMBL" id="JMIU01000001">
    <property type="protein sequence ID" value="KDN96282.1"/>
    <property type="molecule type" value="Genomic_DNA"/>
</dbReference>
<dbReference type="Proteomes" id="UP000027341">
    <property type="component" value="Unassembled WGS sequence"/>
</dbReference>
<proteinExistence type="predicted"/>
<evidence type="ECO:0000313" key="2">
    <source>
        <dbReference type="Proteomes" id="UP000027341"/>
    </source>
</evidence>
<dbReference type="Gene3D" id="3.20.20.370">
    <property type="entry name" value="Glycoside hydrolase/deacetylase"/>
    <property type="match status" value="1"/>
</dbReference>
<name>A0A066ZS28_HYDMR</name>
<dbReference type="InterPro" id="IPR011330">
    <property type="entry name" value="Glyco_hydro/deAcase_b/a-brl"/>
</dbReference>
<dbReference type="Pfam" id="PF03746">
    <property type="entry name" value="LamB_YcsF"/>
    <property type="match status" value="1"/>
</dbReference>
<reference evidence="1 2" key="1">
    <citation type="submission" date="2014-04" db="EMBL/GenBank/DDBJ databases">
        <title>Draft genome sequence of Hydrogenovibrio marinus MH-110, a model organism for aerobic H2 metabolism.</title>
        <authorList>
            <person name="Cha H.J."/>
            <person name="Jo B.H."/>
            <person name="Hwang B.H."/>
        </authorList>
    </citation>
    <scope>NUCLEOTIDE SEQUENCE [LARGE SCALE GENOMIC DNA]</scope>
    <source>
        <strain evidence="1 2">MH-110</strain>
    </source>
</reference>
<sequence length="242" mass="26472">MQNMILINCDMGENLTPTPDASVMPHIHLANIACGGHAGDIASMMETLALAKQHGVKVGAHPSYPDQANFGRQSINLSAAELHETLANQVSLLDKLAGELDLTLHHIKPHGALYLDMMRSDDLFKQVLSFCQDFNQGKNAPLKLMIQGGIKDADYQALADAFGVELLFEAFADRAYLDSGQLAPRSQPNSLYQQAEDIVQQSWMFHEEHQQHTLPNTLCFHSDNPASVAALIAFANQLKAAV</sequence>
<dbReference type="RefSeq" id="WP_029912132.1">
    <property type="nucleotide sequence ID" value="NZ_AP020335.1"/>
</dbReference>
<accession>A0A066ZS28</accession>
<evidence type="ECO:0008006" key="3">
    <source>
        <dbReference type="Google" id="ProtNLM"/>
    </source>
</evidence>
<dbReference type="STRING" id="28885.EI16_08370"/>
<dbReference type="PANTHER" id="PTHR30292">
    <property type="entry name" value="UNCHARACTERIZED PROTEIN YBGL-RELATED"/>
    <property type="match status" value="1"/>
</dbReference>
<evidence type="ECO:0000313" key="1">
    <source>
        <dbReference type="EMBL" id="KDN96282.1"/>
    </source>
</evidence>
<comment type="caution">
    <text evidence="1">The sequence shown here is derived from an EMBL/GenBank/DDBJ whole genome shotgun (WGS) entry which is preliminary data.</text>
</comment>
<organism evidence="1 2">
    <name type="scientific">Hydrogenovibrio marinus</name>
    <dbReference type="NCBI Taxonomy" id="28885"/>
    <lineage>
        <taxon>Bacteria</taxon>
        <taxon>Pseudomonadati</taxon>
        <taxon>Pseudomonadota</taxon>
        <taxon>Gammaproteobacteria</taxon>
        <taxon>Thiotrichales</taxon>
        <taxon>Piscirickettsiaceae</taxon>
        <taxon>Hydrogenovibrio</taxon>
    </lineage>
</organism>
<dbReference type="AlphaFoldDB" id="A0A066ZS28"/>
<dbReference type="SUPFAM" id="SSF88713">
    <property type="entry name" value="Glycoside hydrolase/deacetylase"/>
    <property type="match status" value="1"/>
</dbReference>
<dbReference type="InterPro" id="IPR005501">
    <property type="entry name" value="LamB/YcsF/PxpA-like"/>
</dbReference>
<dbReference type="GO" id="GO:0005975">
    <property type="term" value="P:carbohydrate metabolic process"/>
    <property type="evidence" value="ECO:0007669"/>
    <property type="project" value="InterPro"/>
</dbReference>
<protein>
    <recommendedName>
        <fullName evidence="3">LamB/YcsF family protein</fullName>
    </recommendedName>
</protein>
<dbReference type="PANTHER" id="PTHR30292:SF0">
    <property type="entry name" value="5-OXOPROLINASE SUBUNIT A"/>
    <property type="match status" value="1"/>
</dbReference>
<gene>
    <name evidence="1" type="ORF">EI16_08370</name>
</gene>
<keyword evidence="2" id="KW-1185">Reference proteome</keyword>
<dbReference type="NCBIfam" id="NF003816">
    <property type="entry name" value="PRK05406.1-5"/>
    <property type="match status" value="1"/>
</dbReference>